<name>A0ABP9X5L9_9CHLR</name>
<reference evidence="8 9" key="1">
    <citation type="submission" date="2024-02" db="EMBL/GenBank/DDBJ databases">
        <title>Herpetosiphon gulosus NBRC 112829.</title>
        <authorList>
            <person name="Ichikawa N."/>
            <person name="Katano-Makiyama Y."/>
            <person name="Hidaka K."/>
        </authorList>
    </citation>
    <scope>NUCLEOTIDE SEQUENCE [LARGE SCALE GENOMIC DNA]</scope>
    <source>
        <strain evidence="8 9">NBRC 112829</strain>
    </source>
</reference>
<dbReference type="Pfam" id="PF01649">
    <property type="entry name" value="Ribosomal_S20p"/>
    <property type="match status" value="1"/>
</dbReference>
<evidence type="ECO:0000313" key="8">
    <source>
        <dbReference type="EMBL" id="GAA5530700.1"/>
    </source>
</evidence>
<comment type="function">
    <text evidence="7">Binds directly to 16S ribosomal RNA.</text>
</comment>
<keyword evidence="3 7" id="KW-0694">RNA-binding</keyword>
<evidence type="ECO:0000256" key="5">
    <source>
        <dbReference type="ARBA" id="ARBA00023274"/>
    </source>
</evidence>
<dbReference type="InterPro" id="IPR036510">
    <property type="entry name" value="Ribosomal_bS20_sf"/>
</dbReference>
<keyword evidence="5 7" id="KW-0687">Ribonucleoprotein</keyword>
<evidence type="ECO:0000256" key="3">
    <source>
        <dbReference type="ARBA" id="ARBA00022884"/>
    </source>
</evidence>
<comment type="similarity">
    <text evidence="1 7">Belongs to the bacterial ribosomal protein bS20 family.</text>
</comment>
<evidence type="ECO:0000256" key="4">
    <source>
        <dbReference type="ARBA" id="ARBA00022980"/>
    </source>
</evidence>
<dbReference type="Proteomes" id="UP001428290">
    <property type="component" value="Unassembled WGS sequence"/>
</dbReference>
<evidence type="ECO:0000256" key="7">
    <source>
        <dbReference type="HAMAP-Rule" id="MF_00500"/>
    </source>
</evidence>
<proteinExistence type="inferred from homology"/>
<accession>A0ABP9X5L9</accession>
<evidence type="ECO:0000313" key="9">
    <source>
        <dbReference type="Proteomes" id="UP001428290"/>
    </source>
</evidence>
<dbReference type="GO" id="GO:0005840">
    <property type="term" value="C:ribosome"/>
    <property type="evidence" value="ECO:0007669"/>
    <property type="project" value="UniProtKB-KW"/>
</dbReference>
<dbReference type="RefSeq" id="WP_041303832.1">
    <property type="nucleotide sequence ID" value="NZ_BAABRU010000021.1"/>
</dbReference>
<sequence>MANTASARKRIRTNARRHNRNVMVRSALKTLVKKSAQSVNAKNEASKESLAAALKALDQAAAKGIIHKNQAARRKSRLVRRFNIANGIGTRTTVQ</sequence>
<dbReference type="Gene3D" id="1.20.58.110">
    <property type="entry name" value="Ribosomal protein S20"/>
    <property type="match status" value="1"/>
</dbReference>
<dbReference type="PANTHER" id="PTHR33398:SF1">
    <property type="entry name" value="SMALL RIBOSOMAL SUBUNIT PROTEIN BS20C"/>
    <property type="match status" value="1"/>
</dbReference>
<dbReference type="EMBL" id="BAABRU010000021">
    <property type="protein sequence ID" value="GAA5530700.1"/>
    <property type="molecule type" value="Genomic_DNA"/>
</dbReference>
<dbReference type="HAMAP" id="MF_00500">
    <property type="entry name" value="Ribosomal_bS20"/>
    <property type="match status" value="1"/>
</dbReference>
<dbReference type="PANTHER" id="PTHR33398">
    <property type="entry name" value="30S RIBOSOMAL PROTEIN S20"/>
    <property type="match status" value="1"/>
</dbReference>
<dbReference type="NCBIfam" id="TIGR00029">
    <property type="entry name" value="S20"/>
    <property type="match status" value="1"/>
</dbReference>
<dbReference type="SUPFAM" id="SSF46992">
    <property type="entry name" value="Ribosomal protein S20"/>
    <property type="match status" value="1"/>
</dbReference>
<gene>
    <name evidence="7 8" type="primary">rpsT</name>
    <name evidence="8" type="ORF">Hgul01_04523</name>
</gene>
<evidence type="ECO:0000256" key="6">
    <source>
        <dbReference type="ARBA" id="ARBA00035136"/>
    </source>
</evidence>
<evidence type="ECO:0000256" key="1">
    <source>
        <dbReference type="ARBA" id="ARBA00007634"/>
    </source>
</evidence>
<keyword evidence="2 7" id="KW-0699">rRNA-binding</keyword>
<comment type="caution">
    <text evidence="8">The sequence shown here is derived from an EMBL/GenBank/DDBJ whole genome shotgun (WGS) entry which is preliminary data.</text>
</comment>
<keyword evidence="4 7" id="KW-0689">Ribosomal protein</keyword>
<evidence type="ECO:0000256" key="2">
    <source>
        <dbReference type="ARBA" id="ARBA00022730"/>
    </source>
</evidence>
<organism evidence="8 9">
    <name type="scientific">Herpetosiphon gulosus</name>
    <dbReference type="NCBI Taxonomy" id="1973496"/>
    <lineage>
        <taxon>Bacteria</taxon>
        <taxon>Bacillati</taxon>
        <taxon>Chloroflexota</taxon>
        <taxon>Chloroflexia</taxon>
        <taxon>Herpetosiphonales</taxon>
        <taxon>Herpetosiphonaceae</taxon>
        <taxon>Herpetosiphon</taxon>
    </lineage>
</organism>
<dbReference type="InterPro" id="IPR002583">
    <property type="entry name" value="Ribosomal_bS20"/>
</dbReference>
<protein>
    <recommendedName>
        <fullName evidence="6 7">Small ribosomal subunit protein bS20</fullName>
    </recommendedName>
</protein>
<keyword evidence="9" id="KW-1185">Reference proteome</keyword>